<evidence type="ECO:0000259" key="7">
    <source>
        <dbReference type="PROSITE" id="PS51900"/>
    </source>
</evidence>
<evidence type="ECO:0000256" key="3">
    <source>
        <dbReference type="ARBA" id="ARBA00023125"/>
    </source>
</evidence>
<evidence type="ECO:0000256" key="2">
    <source>
        <dbReference type="ARBA" id="ARBA00022908"/>
    </source>
</evidence>
<dbReference type="Pfam" id="PF00589">
    <property type="entry name" value="Phage_integrase"/>
    <property type="match status" value="1"/>
</dbReference>
<comment type="caution">
    <text evidence="8">The sequence shown here is derived from an EMBL/GenBank/DDBJ whole genome shotgun (WGS) entry which is preliminary data.</text>
</comment>
<keyword evidence="4" id="KW-0233">DNA recombination</keyword>
<dbReference type="Gene3D" id="1.10.443.10">
    <property type="entry name" value="Intergrase catalytic core"/>
    <property type="match status" value="1"/>
</dbReference>
<dbReference type="InterPro" id="IPR004107">
    <property type="entry name" value="Integrase_SAM-like_N"/>
</dbReference>
<reference evidence="8 9" key="1">
    <citation type="submission" date="2019-02" db="EMBL/GenBank/DDBJ databases">
        <title>Deep-cultivation of Planctomycetes and their phenomic and genomic characterization uncovers novel biology.</title>
        <authorList>
            <person name="Wiegand S."/>
            <person name="Jogler M."/>
            <person name="Boedeker C."/>
            <person name="Pinto D."/>
            <person name="Vollmers J."/>
            <person name="Rivas-Marin E."/>
            <person name="Kohn T."/>
            <person name="Peeters S.H."/>
            <person name="Heuer A."/>
            <person name="Rast P."/>
            <person name="Oberbeckmann S."/>
            <person name="Bunk B."/>
            <person name="Jeske O."/>
            <person name="Meyerdierks A."/>
            <person name="Storesund J.E."/>
            <person name="Kallscheuer N."/>
            <person name="Luecker S."/>
            <person name="Lage O.M."/>
            <person name="Pohl T."/>
            <person name="Merkel B.J."/>
            <person name="Hornburger P."/>
            <person name="Mueller R.-W."/>
            <person name="Bruemmer F."/>
            <person name="Labrenz M."/>
            <person name="Spormann A.M."/>
            <person name="Op Den Camp H."/>
            <person name="Overmann J."/>
            <person name="Amann R."/>
            <person name="Jetten M.S.M."/>
            <person name="Mascher T."/>
            <person name="Medema M.H."/>
            <person name="Devos D.P."/>
            <person name="Kaster A.-K."/>
            <person name="Ovreas L."/>
            <person name="Rohde M."/>
            <person name="Galperin M.Y."/>
            <person name="Jogler C."/>
        </authorList>
    </citation>
    <scope>NUCLEOTIDE SEQUENCE [LARGE SCALE GENOMIC DNA]</scope>
    <source>
        <strain evidence="8 9">Q31b</strain>
    </source>
</reference>
<dbReference type="GO" id="GO:0015074">
    <property type="term" value="P:DNA integration"/>
    <property type="evidence" value="ECO:0007669"/>
    <property type="project" value="UniProtKB-KW"/>
</dbReference>
<dbReference type="Gene3D" id="1.10.150.130">
    <property type="match status" value="1"/>
</dbReference>
<evidence type="ECO:0000256" key="4">
    <source>
        <dbReference type="ARBA" id="ARBA00023172"/>
    </source>
</evidence>
<dbReference type="GO" id="GO:0003677">
    <property type="term" value="F:DNA binding"/>
    <property type="evidence" value="ECO:0007669"/>
    <property type="project" value="UniProtKB-UniRule"/>
</dbReference>
<name>A0A5C6DZ20_9BACT</name>
<dbReference type="GO" id="GO:0006310">
    <property type="term" value="P:DNA recombination"/>
    <property type="evidence" value="ECO:0007669"/>
    <property type="project" value="UniProtKB-KW"/>
</dbReference>
<dbReference type="EMBL" id="SJPY01000005">
    <property type="protein sequence ID" value="TWU40159.1"/>
    <property type="molecule type" value="Genomic_DNA"/>
</dbReference>
<evidence type="ECO:0000256" key="1">
    <source>
        <dbReference type="ARBA" id="ARBA00008857"/>
    </source>
</evidence>
<evidence type="ECO:0000259" key="6">
    <source>
        <dbReference type="PROSITE" id="PS51898"/>
    </source>
</evidence>
<gene>
    <name evidence="8" type="primary">xerD_2</name>
    <name evidence="8" type="ORF">Q31b_35040</name>
</gene>
<dbReference type="InterPro" id="IPR002104">
    <property type="entry name" value="Integrase_catalytic"/>
</dbReference>
<dbReference type="RefSeq" id="WP_146600767.1">
    <property type="nucleotide sequence ID" value="NZ_SJPY01000005.1"/>
</dbReference>
<dbReference type="InterPro" id="IPR011010">
    <property type="entry name" value="DNA_brk_join_enz"/>
</dbReference>
<dbReference type="SUPFAM" id="SSF56349">
    <property type="entry name" value="DNA breaking-rejoining enzymes"/>
    <property type="match status" value="1"/>
</dbReference>
<dbReference type="Proteomes" id="UP000315471">
    <property type="component" value="Unassembled WGS sequence"/>
</dbReference>
<comment type="similarity">
    <text evidence="1">Belongs to the 'phage' integrase family.</text>
</comment>
<dbReference type="PROSITE" id="PS51898">
    <property type="entry name" value="TYR_RECOMBINASE"/>
    <property type="match status" value="1"/>
</dbReference>
<proteinExistence type="inferred from homology"/>
<feature type="domain" description="Tyr recombinase" evidence="6">
    <location>
        <begin position="225"/>
        <end position="438"/>
    </location>
</feature>
<evidence type="ECO:0000313" key="8">
    <source>
        <dbReference type="EMBL" id="TWU40159.1"/>
    </source>
</evidence>
<sequence>MSIAQFEREVLGDRLGENDQVWFPRWLRRYAMGVRNGMVDDLPVNKDSVLKFSRSLLANGAPAWQRYQAVRAVECYRNLVLHRSEPDLSSIVMTLAQLGRQERNIDLEAPPTAEELAKLRGNINRGEPAFIQTMRGEMRVLHYAMATEKAYVRWVKRFSGHVGSTKLDQFDEKDIGTFLTSLAVEGNVSASTQTQAQSGLIFFYHCILGKQLGFLNAVRARQSESIPVWFSRGEIERLLVHFVGMHRLMFLLIYGAGLRHKECRRLRIKDVCFDEGHIVVRDGKGAKDRITFLPERAKDGLKRQIEVAARFHRIDVDEGFEQVYLPYALAKKYPNACKELAWKWVFPSNQRSRDKRSGQLWRHHIAEQQFANAFKTALRLSEIPKNGVPHSLRHSFATHLVESGTDIQTIQKLMGHKDVETTMGYVHTSQVLGKSIKSPMDTLED</sequence>
<evidence type="ECO:0000313" key="9">
    <source>
        <dbReference type="Proteomes" id="UP000315471"/>
    </source>
</evidence>
<dbReference type="InterPro" id="IPR050090">
    <property type="entry name" value="Tyrosine_recombinase_XerCD"/>
</dbReference>
<dbReference type="InterPro" id="IPR013762">
    <property type="entry name" value="Integrase-like_cat_sf"/>
</dbReference>
<keyword evidence="2" id="KW-0229">DNA integration</keyword>
<dbReference type="PANTHER" id="PTHR30349:SF64">
    <property type="entry name" value="PROPHAGE INTEGRASE INTD-RELATED"/>
    <property type="match status" value="1"/>
</dbReference>
<dbReference type="NCBIfam" id="TIGR02249">
    <property type="entry name" value="integrase_gron"/>
    <property type="match status" value="1"/>
</dbReference>
<dbReference type="InterPro" id="IPR044068">
    <property type="entry name" value="CB"/>
</dbReference>
<accession>A0A5C6DZ20</accession>
<organism evidence="8 9">
    <name type="scientific">Novipirellula aureliae</name>
    <dbReference type="NCBI Taxonomy" id="2527966"/>
    <lineage>
        <taxon>Bacteria</taxon>
        <taxon>Pseudomonadati</taxon>
        <taxon>Planctomycetota</taxon>
        <taxon>Planctomycetia</taxon>
        <taxon>Pirellulales</taxon>
        <taxon>Pirellulaceae</taxon>
        <taxon>Novipirellula</taxon>
    </lineage>
</organism>
<evidence type="ECO:0000256" key="5">
    <source>
        <dbReference type="PROSITE-ProRule" id="PRU01248"/>
    </source>
</evidence>
<dbReference type="InterPro" id="IPR010998">
    <property type="entry name" value="Integrase_recombinase_N"/>
</dbReference>
<protein>
    <submittedName>
        <fullName evidence="8">Tyrosine recombinase XerD</fullName>
    </submittedName>
</protein>
<keyword evidence="3 5" id="KW-0238">DNA-binding</keyword>
<dbReference type="PROSITE" id="PS51900">
    <property type="entry name" value="CB"/>
    <property type="match status" value="1"/>
</dbReference>
<dbReference type="InterPro" id="IPR011946">
    <property type="entry name" value="Integrase_integron-type"/>
</dbReference>
<dbReference type="PANTHER" id="PTHR30349">
    <property type="entry name" value="PHAGE INTEGRASE-RELATED"/>
    <property type="match status" value="1"/>
</dbReference>
<feature type="domain" description="Core-binding (CB)" evidence="7">
    <location>
        <begin position="131"/>
        <end position="208"/>
    </location>
</feature>
<keyword evidence="9" id="KW-1185">Reference proteome</keyword>
<dbReference type="Pfam" id="PF13495">
    <property type="entry name" value="Phage_int_SAM_4"/>
    <property type="match status" value="1"/>
</dbReference>
<dbReference type="AlphaFoldDB" id="A0A5C6DZ20"/>
<dbReference type="OrthoDB" id="9801717at2"/>